<dbReference type="Proteomes" id="UP000002007">
    <property type="component" value="Chromosome"/>
</dbReference>
<dbReference type="STRING" id="288705.RSal33209_3429"/>
<reference evidence="2" key="1">
    <citation type="journal article" date="2008" name="J. Bacteriol.">
        <title>Genome sequence of the fish pathogen Renibacterium salmoninarum suggests reductive evolution away from an environmental Arthrobacter ancestor.</title>
        <authorList>
            <person name="Wiens G.D."/>
            <person name="Rockey D.D."/>
            <person name="Wu Z."/>
            <person name="Chang J."/>
            <person name="Levy R."/>
            <person name="Crane S."/>
            <person name="Chen D.S."/>
            <person name="Capri G.R."/>
            <person name="Burnett J.R."/>
            <person name="Sudheesh P.S."/>
            <person name="Schipma M.J."/>
            <person name="Burd H."/>
            <person name="Bhattacharyya A."/>
            <person name="Rhodes L.D."/>
            <person name="Kaul R."/>
            <person name="Strom M.S."/>
        </authorList>
    </citation>
    <scope>NUCLEOTIDE SEQUENCE [LARGE SCALE GENOMIC DNA]</scope>
    <source>
        <strain evidence="2">ATCC 33209 / DSM 20767 / JCM 11484 / NBRC 15589 / NCIMB 2235</strain>
    </source>
</reference>
<gene>
    <name evidence="1" type="ordered locus">RSal33209_3429</name>
</gene>
<dbReference type="KEGG" id="rsa:RSal33209_3429"/>
<accession>A9WVB8</accession>
<organism evidence="1 2">
    <name type="scientific">Renibacterium salmoninarum (strain ATCC 33209 / DSM 20767 / JCM 11484 / NBRC 15589 / NCIMB 2235)</name>
    <dbReference type="NCBI Taxonomy" id="288705"/>
    <lineage>
        <taxon>Bacteria</taxon>
        <taxon>Bacillati</taxon>
        <taxon>Actinomycetota</taxon>
        <taxon>Actinomycetes</taxon>
        <taxon>Micrococcales</taxon>
        <taxon>Micrococcaceae</taxon>
        <taxon>Renibacterium</taxon>
    </lineage>
</organism>
<dbReference type="AlphaFoldDB" id="A9WVB8"/>
<keyword evidence="2" id="KW-1185">Reference proteome</keyword>
<sequence length="238" mass="26475">MFPSRVIHRVGLPIYEALWRSYRWTKSCSLWKAVSVLNQSTSPLRVLHLSTEAWAVLQQNAANDLAANPDQAELAGLSMTIDREMLEHDWLDAILLYLSAPTRLIMDARIAGISGLSQFSFAGGHCVASFQRRRTYTFEGKEVISGEEDLIELMLFDEKDFWAAARRTLPPLNQLRASAGSTDAAPESNSAVDAESSVSASVLTRSTGEDLIWSGHWLVTMGKLHALQRFDDRLIAKP</sequence>
<name>A9WVB8_RENSM</name>
<evidence type="ECO:0000313" key="2">
    <source>
        <dbReference type="Proteomes" id="UP000002007"/>
    </source>
</evidence>
<dbReference type="EMBL" id="CP000910">
    <property type="protein sequence ID" value="ABY25138.1"/>
    <property type="molecule type" value="Genomic_DNA"/>
</dbReference>
<evidence type="ECO:0000313" key="1">
    <source>
        <dbReference type="EMBL" id="ABY25138.1"/>
    </source>
</evidence>
<protein>
    <submittedName>
        <fullName evidence="1">Uncharacterized protein</fullName>
    </submittedName>
</protein>
<dbReference type="HOGENOM" id="CLU_1165095_0_0_11"/>
<proteinExistence type="predicted"/>